<proteinExistence type="inferred from homology"/>
<dbReference type="InterPro" id="IPR005823">
    <property type="entry name" value="Ribosomal_uL13_bac-type"/>
</dbReference>
<sequence>MLIDAKNEILGRLSSQIVKWLLTKRISSVEIVNANQIKVTGKNKYYRRHSGRPGGMKIRTFEQIGGQKALEHAIKGMLPKGVKGRQLWRQIRIYDEK</sequence>
<dbReference type="PANTHER" id="PTHR11545">
    <property type="entry name" value="RIBOSOMAL PROTEIN L13"/>
    <property type="match status" value="1"/>
</dbReference>
<dbReference type="Pfam" id="PF00572">
    <property type="entry name" value="Ribosomal_L13"/>
    <property type="match status" value="1"/>
</dbReference>
<dbReference type="CDD" id="cd00392">
    <property type="entry name" value="Ribosomal_L13"/>
    <property type="match status" value="1"/>
</dbReference>
<dbReference type="GO" id="GO:0003735">
    <property type="term" value="F:structural constituent of ribosome"/>
    <property type="evidence" value="ECO:0007669"/>
    <property type="project" value="InterPro"/>
</dbReference>
<comment type="similarity">
    <text evidence="1">Belongs to the universal ribosomal protein uL13 family.</text>
</comment>
<keyword evidence="4" id="KW-0150">Chloroplast</keyword>
<accession>A0A060A8W8</accession>
<dbReference type="GO" id="GO:0006412">
    <property type="term" value="P:translation"/>
    <property type="evidence" value="ECO:0007669"/>
    <property type="project" value="InterPro"/>
</dbReference>
<dbReference type="PANTHER" id="PTHR11545:SF2">
    <property type="entry name" value="LARGE RIBOSOMAL SUBUNIT PROTEIN UL13M"/>
    <property type="match status" value="1"/>
</dbReference>
<dbReference type="GO" id="GO:0022625">
    <property type="term" value="C:cytosolic large ribosomal subunit"/>
    <property type="evidence" value="ECO:0007669"/>
    <property type="project" value="TreeGrafter"/>
</dbReference>
<dbReference type="GO" id="GO:0017148">
    <property type="term" value="P:negative regulation of translation"/>
    <property type="evidence" value="ECO:0007669"/>
    <property type="project" value="TreeGrafter"/>
</dbReference>
<reference evidence="4" key="1">
    <citation type="submission" date="2014-03" db="EMBL/GenBank/DDBJ databases">
        <title>Metagenomic reconstruction of the complete chloroplast and mitochondrial genomes of a novel unicellular red alga from the Cyanidiaceae family.</title>
        <authorList>
            <person name="Servin-Garciduenas L.E."/>
            <person name="Martinez-Romero E."/>
        </authorList>
    </citation>
    <scope>NUCLEOTIDE SEQUENCE</scope>
    <source>
        <strain evidence="4">MX-AZ01</strain>
    </source>
</reference>
<dbReference type="Gene3D" id="3.90.1180.10">
    <property type="entry name" value="Ribosomal protein L13"/>
    <property type="match status" value="1"/>
</dbReference>
<evidence type="ECO:0000313" key="4">
    <source>
        <dbReference type="EMBL" id="AIA61225.1"/>
    </source>
</evidence>
<dbReference type="EMBL" id="KJ569775">
    <property type="protein sequence ID" value="AIA61225.1"/>
    <property type="molecule type" value="Genomic_DNA"/>
</dbReference>
<protein>
    <submittedName>
        <fullName evidence="4">Ribosomal protein L13</fullName>
    </submittedName>
</protein>
<name>A0A060A8W8_9RHOD</name>
<dbReference type="PIRSF" id="PIRSF002181">
    <property type="entry name" value="Ribosomal_L13"/>
    <property type="match status" value="1"/>
</dbReference>
<gene>
    <name evidence="4" type="primary">rpl13</name>
</gene>
<dbReference type="SUPFAM" id="SSF52161">
    <property type="entry name" value="Ribosomal protein L13"/>
    <property type="match status" value="1"/>
</dbReference>
<dbReference type="InterPro" id="IPR036899">
    <property type="entry name" value="Ribosomal_uL13_sf"/>
</dbReference>
<dbReference type="GO" id="GO:0003729">
    <property type="term" value="F:mRNA binding"/>
    <property type="evidence" value="ECO:0007669"/>
    <property type="project" value="TreeGrafter"/>
</dbReference>
<dbReference type="InterPro" id="IPR005822">
    <property type="entry name" value="Ribosomal_uL13"/>
</dbReference>
<evidence type="ECO:0000256" key="3">
    <source>
        <dbReference type="ARBA" id="ARBA00023274"/>
    </source>
</evidence>
<keyword evidence="3" id="KW-0687">Ribonucleoprotein</keyword>
<keyword evidence="4" id="KW-0934">Plastid</keyword>
<evidence type="ECO:0000256" key="2">
    <source>
        <dbReference type="ARBA" id="ARBA00022980"/>
    </source>
</evidence>
<evidence type="ECO:0000256" key="1">
    <source>
        <dbReference type="ARBA" id="ARBA00006227"/>
    </source>
</evidence>
<keyword evidence="2 4" id="KW-0689">Ribosomal protein</keyword>
<geneLocation type="chloroplast" evidence="4"/>
<dbReference type="AlphaFoldDB" id="A0A060A8W8"/>
<organism evidence="4">
    <name type="scientific">Cyanidiaceae sp. MX-AZ01</name>
    <dbReference type="NCBI Taxonomy" id="1503164"/>
    <lineage>
        <taxon>Eukaryota</taxon>
        <taxon>Rhodophyta</taxon>
        <taxon>Bangiophyceae</taxon>
        <taxon>Cyanidiales</taxon>
        <taxon>Cyanidiaceae</taxon>
    </lineage>
</organism>